<proteinExistence type="predicted"/>
<keyword evidence="4" id="KW-1185">Reference proteome</keyword>
<dbReference type="EMBL" id="BTSX01000006">
    <property type="protein sequence ID" value="GMT05700.1"/>
    <property type="molecule type" value="Genomic_DNA"/>
</dbReference>
<feature type="non-terminal residue" evidence="3">
    <location>
        <position position="1"/>
    </location>
</feature>
<feature type="domain" description="C2H2-type" evidence="2">
    <location>
        <begin position="651"/>
        <end position="674"/>
    </location>
</feature>
<dbReference type="AlphaFoldDB" id="A0AAV5UIJ5"/>
<feature type="region of interest" description="Disordered" evidence="1">
    <location>
        <begin position="1"/>
        <end position="82"/>
    </location>
</feature>
<gene>
    <name evidence="3" type="ORF">PENTCL1PPCAC_27874</name>
</gene>
<evidence type="ECO:0000313" key="3">
    <source>
        <dbReference type="EMBL" id="GMT05700.1"/>
    </source>
</evidence>
<protein>
    <recommendedName>
        <fullName evidence="2">C2H2-type domain-containing protein</fullName>
    </recommendedName>
</protein>
<feature type="compositionally biased region" description="Polar residues" evidence="1">
    <location>
        <begin position="133"/>
        <end position="145"/>
    </location>
</feature>
<feature type="region of interest" description="Disordered" evidence="1">
    <location>
        <begin position="123"/>
        <end position="211"/>
    </location>
</feature>
<dbReference type="SMART" id="SM00355">
    <property type="entry name" value="ZnF_C2H2"/>
    <property type="match status" value="3"/>
</dbReference>
<comment type="caution">
    <text evidence="3">The sequence shown here is derived from an EMBL/GenBank/DDBJ whole genome shotgun (WGS) entry which is preliminary data.</text>
</comment>
<evidence type="ECO:0000313" key="4">
    <source>
        <dbReference type="Proteomes" id="UP001432027"/>
    </source>
</evidence>
<reference evidence="3" key="1">
    <citation type="submission" date="2023-10" db="EMBL/GenBank/DDBJ databases">
        <title>Genome assembly of Pristionchus species.</title>
        <authorList>
            <person name="Yoshida K."/>
            <person name="Sommer R.J."/>
        </authorList>
    </citation>
    <scope>NUCLEOTIDE SEQUENCE</scope>
    <source>
        <strain evidence="3">RS0144</strain>
    </source>
</reference>
<name>A0AAV5UIJ5_9BILA</name>
<feature type="compositionally biased region" description="Basic and acidic residues" evidence="1">
    <location>
        <begin position="42"/>
        <end position="51"/>
    </location>
</feature>
<organism evidence="3 4">
    <name type="scientific">Pristionchus entomophagus</name>
    <dbReference type="NCBI Taxonomy" id="358040"/>
    <lineage>
        <taxon>Eukaryota</taxon>
        <taxon>Metazoa</taxon>
        <taxon>Ecdysozoa</taxon>
        <taxon>Nematoda</taxon>
        <taxon>Chromadorea</taxon>
        <taxon>Rhabditida</taxon>
        <taxon>Rhabditina</taxon>
        <taxon>Diplogasteromorpha</taxon>
        <taxon>Diplogasteroidea</taxon>
        <taxon>Neodiplogasteridae</taxon>
        <taxon>Pristionchus</taxon>
    </lineage>
</organism>
<dbReference type="Gene3D" id="3.30.160.60">
    <property type="entry name" value="Classic Zinc Finger"/>
    <property type="match status" value="1"/>
</dbReference>
<feature type="domain" description="C2H2-type" evidence="2">
    <location>
        <begin position="573"/>
        <end position="596"/>
    </location>
</feature>
<feature type="compositionally biased region" description="Polar residues" evidence="1">
    <location>
        <begin position="159"/>
        <end position="171"/>
    </location>
</feature>
<sequence length="883" mass="100692">FRVTMYSKGTRSHSGRQQTTRERDYEEDQPSSSNNGESTGEGDVKSQKDNESEQGSSTEKIPRTRRRFTNAMRAKRVAETKKNEVITQAKETNYLNPPSAAGIRAFQDLRRKELEPQRIVFPPLRGRNAAPNHCSTVKKATSRYSPPQVLLRPKDKSSIESNGIPSGTIQDQIIHDAGEGASSHYDTRASPTAPMPLPRDPNAVGNQQSAACPNSTIKLEEDLYSMVKIEEEEDGDATVLKIEEEDSYETSSGSAKFLSFDVSGDGVHERSVKMEIEEPIEAPDTQPFTPFTPILRSTRQRDEDRVRRLKERHVELRNKTVGYWESTVQNTLRNCTEAIKTTVSQGQNAQYIHEDMIFVMAEFLKPALMRLDQIEQQKDETILHDMKSQFKLDEASAKLMERVSRQEAGRYDAEHLPIVKFARAFATFADRFSKLTVEMIKFADLADPPDDEAFRNYEEEMLHLSTASMPKVYRISDDRKLTLAENKNASRSKEMEVEESIWDDIGQGIEPGVKRRKVEIRHLTAKERLEEYDGDSSALNRTKVKPTEMRREKITRSAGMGTKIVLQTVPLKKACLYCDVNAASEAHLIDHVKRVHFDQWKNFAPFSCKWKPHCDFRTIKRWYMDQHTSECHNDQYRKWIVGERMKLEASECCPFCDRSVYNVHLFHDHLEDRHEKDLRTAVAKNHPFIGCGSCSFSAFWACDVYKHWRDKSACTGKLVLRKMPRIPALRQIEEVAQNAAPNPVPARTIIKLVRPATIPPGATYHAPVPSTRRGARMNPVGAIIMPPRDRVIPEQMRPRFVSSDANWMSVPSQSNGYRSVERQLQAHPPGSRIITVFPPRARNLREFTGGASTSNGFRTHSEHSDLFSCVTHEDKIKEEEDIC</sequence>
<dbReference type="InterPro" id="IPR013087">
    <property type="entry name" value="Znf_C2H2_type"/>
</dbReference>
<dbReference type="Proteomes" id="UP001432027">
    <property type="component" value="Unassembled WGS sequence"/>
</dbReference>
<evidence type="ECO:0000259" key="2">
    <source>
        <dbReference type="SMART" id="SM00355"/>
    </source>
</evidence>
<feature type="domain" description="C2H2-type" evidence="2">
    <location>
        <begin position="606"/>
        <end position="632"/>
    </location>
</feature>
<evidence type="ECO:0000256" key="1">
    <source>
        <dbReference type="SAM" id="MobiDB-lite"/>
    </source>
</evidence>
<accession>A0AAV5UIJ5</accession>